<gene>
    <name evidence="1" type="ORF">WG926_23805</name>
</gene>
<evidence type="ECO:0000313" key="1">
    <source>
        <dbReference type="EMBL" id="MEN2991358.1"/>
    </source>
</evidence>
<keyword evidence="2" id="KW-1185">Reference proteome</keyword>
<evidence type="ECO:0008006" key="3">
    <source>
        <dbReference type="Google" id="ProtNLM"/>
    </source>
</evidence>
<dbReference type="Proteomes" id="UP001413721">
    <property type="component" value="Unassembled WGS sequence"/>
</dbReference>
<proteinExistence type="predicted"/>
<sequence length="130" mass="14451">MTYDANSAIVGGARLAEVGIGHNSDGRRPAVHAIAFDLDTDVLKTLYHAPSWQNAYSDIGKFLITKGFMRQQGSVYFGNAQVDPVTCVLAVMELSRRYPWFSASVRDIRMLRIEDNNDLMPAVRQAMDNA</sequence>
<organism evidence="1 2">
    <name type="scientific">Tistrella arctica</name>
    <dbReference type="NCBI Taxonomy" id="3133430"/>
    <lineage>
        <taxon>Bacteria</taxon>
        <taxon>Pseudomonadati</taxon>
        <taxon>Pseudomonadota</taxon>
        <taxon>Alphaproteobacteria</taxon>
        <taxon>Geminicoccales</taxon>
        <taxon>Geminicoccaceae</taxon>
        <taxon>Tistrella</taxon>
    </lineage>
</organism>
<dbReference type="Gene3D" id="3.30.70.240">
    <property type="match status" value="1"/>
</dbReference>
<dbReference type="RefSeq" id="WP_345938434.1">
    <property type="nucleotide sequence ID" value="NZ_JBBKTW010000010.1"/>
</dbReference>
<protein>
    <recommendedName>
        <fullName evidence="3">Virulence factor</fullName>
    </recommendedName>
</protein>
<name>A0ABU9YRB2_9PROT</name>
<reference evidence="1 2" key="1">
    <citation type="submission" date="2024-03" db="EMBL/GenBank/DDBJ databases">
        <title>High-quality draft genome sequencing of Tistrella sp. BH-R2-4.</title>
        <authorList>
            <person name="Dong C."/>
        </authorList>
    </citation>
    <scope>NUCLEOTIDE SEQUENCE [LARGE SCALE GENOMIC DNA]</scope>
    <source>
        <strain evidence="1 2">BH-R2-4</strain>
    </source>
</reference>
<evidence type="ECO:0000313" key="2">
    <source>
        <dbReference type="Proteomes" id="UP001413721"/>
    </source>
</evidence>
<accession>A0ABU9YRB2</accession>
<dbReference type="EMBL" id="JBBKTW010000010">
    <property type="protein sequence ID" value="MEN2991358.1"/>
    <property type="molecule type" value="Genomic_DNA"/>
</dbReference>
<comment type="caution">
    <text evidence="1">The sequence shown here is derived from an EMBL/GenBank/DDBJ whole genome shotgun (WGS) entry which is preliminary data.</text>
</comment>